<dbReference type="SUPFAM" id="SSF55874">
    <property type="entry name" value="ATPase domain of HSP90 chaperone/DNA topoisomerase II/histidine kinase"/>
    <property type="match status" value="1"/>
</dbReference>
<dbReference type="PANTHER" id="PTHR45339:SF1">
    <property type="entry name" value="HYBRID SIGNAL TRANSDUCTION HISTIDINE KINASE J"/>
    <property type="match status" value="1"/>
</dbReference>
<evidence type="ECO:0000256" key="3">
    <source>
        <dbReference type="ARBA" id="ARBA00012438"/>
    </source>
</evidence>
<dbReference type="EC" id="2.7.13.3" evidence="3"/>
<evidence type="ECO:0000259" key="16">
    <source>
        <dbReference type="PROSITE" id="PS50885"/>
    </source>
</evidence>
<dbReference type="Pfam" id="PF02518">
    <property type="entry name" value="HATPase_c"/>
    <property type="match status" value="1"/>
</dbReference>
<dbReference type="CDD" id="cd18773">
    <property type="entry name" value="PDC1_HK_sensor"/>
    <property type="match status" value="1"/>
</dbReference>
<dbReference type="GO" id="GO:0000155">
    <property type="term" value="F:phosphorelay sensor kinase activity"/>
    <property type="evidence" value="ECO:0007669"/>
    <property type="project" value="InterPro"/>
</dbReference>
<comment type="catalytic activity">
    <reaction evidence="1">
        <text>ATP + protein L-histidine = ADP + protein N-phospho-L-histidine.</text>
        <dbReference type="EC" id="2.7.13.3"/>
    </reaction>
</comment>
<dbReference type="InterPro" id="IPR003661">
    <property type="entry name" value="HisK_dim/P_dom"/>
</dbReference>
<evidence type="ECO:0000256" key="11">
    <source>
        <dbReference type="ARBA" id="ARBA00022989"/>
    </source>
</evidence>
<evidence type="ECO:0000256" key="6">
    <source>
        <dbReference type="ARBA" id="ARBA00022679"/>
    </source>
</evidence>
<feature type="transmembrane region" description="Helical" evidence="14">
    <location>
        <begin position="187"/>
        <end position="205"/>
    </location>
</feature>
<evidence type="ECO:0000256" key="12">
    <source>
        <dbReference type="ARBA" id="ARBA00023012"/>
    </source>
</evidence>
<evidence type="ECO:0000256" key="1">
    <source>
        <dbReference type="ARBA" id="ARBA00000085"/>
    </source>
</evidence>
<feature type="domain" description="HAMP" evidence="16">
    <location>
        <begin position="207"/>
        <end position="259"/>
    </location>
</feature>
<keyword evidence="11 14" id="KW-1133">Transmembrane helix</keyword>
<evidence type="ECO:0000256" key="10">
    <source>
        <dbReference type="ARBA" id="ARBA00022840"/>
    </source>
</evidence>
<dbReference type="Pfam" id="PF02743">
    <property type="entry name" value="dCache_1"/>
    <property type="match status" value="1"/>
</dbReference>
<gene>
    <name evidence="17" type="ORF">AVDCRST_MAG93-2578</name>
</gene>
<dbReference type="CDD" id="cd06225">
    <property type="entry name" value="HAMP"/>
    <property type="match status" value="1"/>
</dbReference>
<dbReference type="GO" id="GO:0005524">
    <property type="term" value="F:ATP binding"/>
    <property type="evidence" value="ECO:0007669"/>
    <property type="project" value="UniProtKB-KW"/>
</dbReference>
<dbReference type="Gene3D" id="3.30.450.20">
    <property type="entry name" value="PAS domain"/>
    <property type="match status" value="1"/>
</dbReference>
<keyword evidence="4" id="KW-1003">Cell membrane</keyword>
<dbReference type="Gene3D" id="6.10.340.10">
    <property type="match status" value="1"/>
</dbReference>
<dbReference type="InterPro" id="IPR003660">
    <property type="entry name" value="HAMP_dom"/>
</dbReference>
<evidence type="ECO:0000256" key="13">
    <source>
        <dbReference type="ARBA" id="ARBA00023136"/>
    </source>
</evidence>
<dbReference type="PROSITE" id="PS50885">
    <property type="entry name" value="HAMP"/>
    <property type="match status" value="1"/>
</dbReference>
<evidence type="ECO:0000256" key="5">
    <source>
        <dbReference type="ARBA" id="ARBA00022553"/>
    </source>
</evidence>
<dbReference type="GO" id="GO:0005886">
    <property type="term" value="C:plasma membrane"/>
    <property type="evidence" value="ECO:0007669"/>
    <property type="project" value="UniProtKB-SubCell"/>
</dbReference>
<evidence type="ECO:0000313" key="17">
    <source>
        <dbReference type="EMBL" id="CAA9269694.1"/>
    </source>
</evidence>
<keyword evidence="9 17" id="KW-0418">Kinase</keyword>
<dbReference type="CDD" id="cd00082">
    <property type="entry name" value="HisKA"/>
    <property type="match status" value="1"/>
</dbReference>
<organism evidence="17">
    <name type="scientific">uncultured Chloroflexia bacterium</name>
    <dbReference type="NCBI Taxonomy" id="1672391"/>
    <lineage>
        <taxon>Bacteria</taxon>
        <taxon>Bacillati</taxon>
        <taxon>Chloroflexota</taxon>
        <taxon>Chloroflexia</taxon>
        <taxon>environmental samples</taxon>
    </lineage>
</organism>
<evidence type="ECO:0000256" key="2">
    <source>
        <dbReference type="ARBA" id="ARBA00004651"/>
    </source>
</evidence>
<dbReference type="SUPFAM" id="SSF47384">
    <property type="entry name" value="Homodimeric domain of signal transducing histidine kinase"/>
    <property type="match status" value="1"/>
</dbReference>
<dbReference type="SMART" id="SM00388">
    <property type="entry name" value="HisKA"/>
    <property type="match status" value="1"/>
</dbReference>
<dbReference type="EMBL" id="CADCTR010000876">
    <property type="protein sequence ID" value="CAA9269694.1"/>
    <property type="molecule type" value="Genomic_DNA"/>
</dbReference>
<keyword evidence="7 14" id="KW-0812">Transmembrane</keyword>
<name>A0A6J4J782_9CHLR</name>
<evidence type="ECO:0000256" key="14">
    <source>
        <dbReference type="SAM" id="Phobius"/>
    </source>
</evidence>
<dbReference type="Gene3D" id="1.10.287.130">
    <property type="match status" value="1"/>
</dbReference>
<dbReference type="Gene3D" id="3.30.565.10">
    <property type="entry name" value="Histidine kinase-like ATPase, C-terminal domain"/>
    <property type="match status" value="1"/>
</dbReference>
<dbReference type="InterPro" id="IPR036097">
    <property type="entry name" value="HisK_dim/P_sf"/>
</dbReference>
<comment type="subcellular location">
    <subcellularLocation>
        <location evidence="2">Cell membrane</location>
        <topology evidence="2">Multi-pass membrane protein</topology>
    </subcellularLocation>
</comment>
<dbReference type="SMART" id="SM00304">
    <property type="entry name" value="HAMP"/>
    <property type="match status" value="1"/>
</dbReference>
<reference evidence="17" key="1">
    <citation type="submission" date="2020-02" db="EMBL/GenBank/DDBJ databases">
        <authorList>
            <person name="Meier V. D."/>
        </authorList>
    </citation>
    <scope>NUCLEOTIDE SEQUENCE</scope>
    <source>
        <strain evidence="17">AVDCRST_MAG93</strain>
    </source>
</reference>
<keyword evidence="8" id="KW-0547">Nucleotide-binding</keyword>
<keyword evidence="10" id="KW-0067">ATP-binding</keyword>
<dbReference type="PANTHER" id="PTHR45339">
    <property type="entry name" value="HYBRID SIGNAL TRANSDUCTION HISTIDINE KINASE J"/>
    <property type="match status" value="1"/>
</dbReference>
<evidence type="ECO:0000256" key="8">
    <source>
        <dbReference type="ARBA" id="ARBA00022741"/>
    </source>
</evidence>
<dbReference type="InterPro" id="IPR003594">
    <property type="entry name" value="HATPase_dom"/>
</dbReference>
<dbReference type="FunFam" id="1.10.287.130:FF:000002">
    <property type="entry name" value="Two-component osmosensing histidine kinase"/>
    <property type="match status" value="1"/>
</dbReference>
<evidence type="ECO:0000259" key="15">
    <source>
        <dbReference type="PROSITE" id="PS50109"/>
    </source>
</evidence>
<keyword evidence="5" id="KW-0597">Phosphoprotein</keyword>
<keyword evidence="13 14" id="KW-0472">Membrane</keyword>
<dbReference type="PROSITE" id="PS50109">
    <property type="entry name" value="HIS_KIN"/>
    <property type="match status" value="1"/>
</dbReference>
<evidence type="ECO:0000256" key="9">
    <source>
        <dbReference type="ARBA" id="ARBA00022777"/>
    </source>
</evidence>
<feature type="non-terminal residue" evidence="17">
    <location>
        <position position="1"/>
    </location>
</feature>
<feature type="domain" description="Histidine kinase" evidence="15">
    <location>
        <begin position="288"/>
        <end position="461"/>
    </location>
</feature>
<accession>A0A6J4J782</accession>
<sequence>GRAYPDIVAFASFDATGAGISRSDGRPPVPVKGLAVYEQARQTRQPALAILISPVIHRPIFAFSAPVLDASGNFSGLITGVLEATRLAEVLALSGLETQGRAYLVDQDGRAIAHPDERLVSSFASLTDLPPVASYRRDRHVGAIRYGPTATEALAAYAPVPGYGWGVIVERPVSDAMAGARVVREQAFGVLLILMVLAALLGVWMSRQLAAPLEMLTQAVADFANGTGTTPLPNTTLREVAQLATGFDAMRQQVLTRTKERVQAEEESRMAKDAAESASRTKSEFLATMSHEIRTPMNGVIGMADLLLDTELTPEQRDYASIVRASADSLLRLINDILDFSKVEAGKVEIETIDFEPHTLIQDALDTVQGKAQEKQLGLRTSIAPDLPRVLRGDPHRLRQILLNLLSNAFKFTEQGEIELRVTVETSTMTDATVRFAVRDTGIGLSEQARVRLFQPFTQAD</sequence>
<dbReference type="InterPro" id="IPR033479">
    <property type="entry name" value="dCache_1"/>
</dbReference>
<dbReference type="Pfam" id="PF00512">
    <property type="entry name" value="HisKA"/>
    <property type="match status" value="1"/>
</dbReference>
<protein>
    <recommendedName>
        <fullName evidence="3">histidine kinase</fullName>
        <ecNumber evidence="3">2.7.13.3</ecNumber>
    </recommendedName>
</protein>
<proteinExistence type="predicted"/>
<dbReference type="Pfam" id="PF00672">
    <property type="entry name" value="HAMP"/>
    <property type="match status" value="1"/>
</dbReference>
<evidence type="ECO:0000256" key="4">
    <source>
        <dbReference type="ARBA" id="ARBA00022475"/>
    </source>
</evidence>
<dbReference type="InterPro" id="IPR036890">
    <property type="entry name" value="HATPase_C_sf"/>
</dbReference>
<dbReference type="CDD" id="cd18774">
    <property type="entry name" value="PDC2_HK_sensor"/>
    <property type="match status" value="1"/>
</dbReference>
<keyword evidence="12" id="KW-0902">Two-component regulatory system</keyword>
<feature type="non-terminal residue" evidence="17">
    <location>
        <position position="461"/>
    </location>
</feature>
<keyword evidence="6" id="KW-0808">Transferase</keyword>
<dbReference type="AlphaFoldDB" id="A0A6J4J782"/>
<dbReference type="InterPro" id="IPR005467">
    <property type="entry name" value="His_kinase_dom"/>
</dbReference>
<evidence type="ECO:0000256" key="7">
    <source>
        <dbReference type="ARBA" id="ARBA00022692"/>
    </source>
</evidence>